<comment type="caution">
    <text evidence="3">The sequence shown here is derived from an EMBL/GenBank/DDBJ whole genome shotgun (WGS) entry which is preliminary data.</text>
</comment>
<dbReference type="InterPro" id="IPR029058">
    <property type="entry name" value="AB_hydrolase_fold"/>
</dbReference>
<evidence type="ECO:0000313" key="3">
    <source>
        <dbReference type="EMBL" id="CCG80514.1"/>
    </source>
</evidence>
<dbReference type="STRING" id="1097556.R4X695"/>
<dbReference type="AlphaFoldDB" id="R4X695"/>
<gene>
    <name evidence="3" type="ORF">TAPDE_000017</name>
</gene>
<dbReference type="OrthoDB" id="190201at2759"/>
<protein>
    <recommendedName>
        <fullName evidence="2">AB hydrolase-1 domain-containing protein</fullName>
    </recommendedName>
</protein>
<feature type="domain" description="AB hydrolase-1" evidence="2">
    <location>
        <begin position="108"/>
        <end position="353"/>
    </location>
</feature>
<dbReference type="SUPFAM" id="SSF53474">
    <property type="entry name" value="alpha/beta-Hydrolases"/>
    <property type="match status" value="1"/>
</dbReference>
<name>R4X695_TAPDE</name>
<evidence type="ECO:0000313" key="4">
    <source>
        <dbReference type="Proteomes" id="UP000013776"/>
    </source>
</evidence>
<reference evidence="3 4" key="1">
    <citation type="journal article" date="2013" name="MBio">
        <title>Genome sequencing of the plant pathogen Taphrina deformans, the causal agent of peach leaf curl.</title>
        <authorList>
            <person name="Cisse O.H."/>
            <person name="Almeida J.M.G.C.F."/>
            <person name="Fonseca A."/>
            <person name="Kumar A.A."/>
            <person name="Salojaervi J."/>
            <person name="Overmyer K."/>
            <person name="Hauser P.M."/>
            <person name="Pagni M."/>
        </authorList>
    </citation>
    <scope>NUCLEOTIDE SEQUENCE [LARGE SCALE GENOMIC DNA]</scope>
    <source>
        <strain evidence="4">PYCC 5710 / ATCC 11124 / CBS 356.35 / IMI 108563 / JCM 9778 / NBRC 8474</strain>
    </source>
</reference>
<dbReference type="InterPro" id="IPR000073">
    <property type="entry name" value="AB_hydrolase_1"/>
</dbReference>
<dbReference type="Pfam" id="PF12697">
    <property type="entry name" value="Abhydrolase_6"/>
    <property type="match status" value="1"/>
</dbReference>
<evidence type="ECO:0000256" key="1">
    <source>
        <dbReference type="SAM" id="SignalP"/>
    </source>
</evidence>
<sequence>MVRSYALVAALASLASAFVPLDPQALTPNCRQFLIPISINPMTYPLSQYIPATDFNLTNFITELSSTPNNVTMGTATQNSAAVNISARLCFPTSTNYTTRQNSTVQFLIHGIGFDMGYWDILEQPETYSYTRALNAAGYTTFAIDRLGVGNSSPGLDASNLKQTSAHIAVVNALTGQLRAGLIAGKAFANVVHVGHSYGSIISNGLVGMSPNASNGLILTGYSSSAAAVPATLAGWDLQIASLNKPDRFGAGSNSPLPNGYLLTGTIRSNQQTFFKYPQFDPLLLEYSEARKQPVTVGELITLAAGTVPTNFTGPVHVVTGANDFIFCGGDCTQPYQNYTSIPAAVKSLFPKASSFSVNLPTGTGHGRESIIL</sequence>
<keyword evidence="4" id="KW-1185">Reference proteome</keyword>
<dbReference type="Proteomes" id="UP000013776">
    <property type="component" value="Unassembled WGS sequence"/>
</dbReference>
<dbReference type="EMBL" id="CAHR02000002">
    <property type="protein sequence ID" value="CCG80514.1"/>
    <property type="molecule type" value="Genomic_DNA"/>
</dbReference>
<proteinExistence type="predicted"/>
<dbReference type="Gene3D" id="3.40.50.1820">
    <property type="entry name" value="alpha/beta hydrolase"/>
    <property type="match status" value="1"/>
</dbReference>
<evidence type="ECO:0000259" key="2">
    <source>
        <dbReference type="Pfam" id="PF12697"/>
    </source>
</evidence>
<keyword evidence="1" id="KW-0732">Signal</keyword>
<feature type="signal peptide" evidence="1">
    <location>
        <begin position="1"/>
        <end position="17"/>
    </location>
</feature>
<accession>R4X695</accession>
<organism evidence="3 4">
    <name type="scientific">Taphrina deformans (strain PYCC 5710 / ATCC 11124 / CBS 356.35 / IMI 108563 / JCM 9778 / NBRC 8474)</name>
    <name type="common">Peach leaf curl fungus</name>
    <name type="synonym">Lalaria deformans</name>
    <dbReference type="NCBI Taxonomy" id="1097556"/>
    <lineage>
        <taxon>Eukaryota</taxon>
        <taxon>Fungi</taxon>
        <taxon>Dikarya</taxon>
        <taxon>Ascomycota</taxon>
        <taxon>Taphrinomycotina</taxon>
        <taxon>Taphrinomycetes</taxon>
        <taxon>Taphrinales</taxon>
        <taxon>Taphrinaceae</taxon>
        <taxon>Taphrina</taxon>
    </lineage>
</organism>
<dbReference type="eggNOG" id="ENOG502S0NN">
    <property type="taxonomic scope" value="Eukaryota"/>
</dbReference>
<feature type="chain" id="PRO_5004381872" description="AB hydrolase-1 domain-containing protein" evidence="1">
    <location>
        <begin position="18"/>
        <end position="373"/>
    </location>
</feature>